<organism evidence="3 4">
    <name type="scientific">Magnetospirillum moscoviense</name>
    <dbReference type="NCBI Taxonomy" id="1437059"/>
    <lineage>
        <taxon>Bacteria</taxon>
        <taxon>Pseudomonadati</taxon>
        <taxon>Pseudomonadota</taxon>
        <taxon>Alphaproteobacteria</taxon>
        <taxon>Rhodospirillales</taxon>
        <taxon>Rhodospirillaceae</taxon>
        <taxon>Magnetospirillum</taxon>
    </lineage>
</organism>
<dbReference type="InterPro" id="IPR006665">
    <property type="entry name" value="OmpA-like"/>
</dbReference>
<dbReference type="SUPFAM" id="SSF103088">
    <property type="entry name" value="OmpA-like"/>
    <property type="match status" value="1"/>
</dbReference>
<dbReference type="Pfam" id="PF00691">
    <property type="entry name" value="OmpA"/>
    <property type="match status" value="1"/>
</dbReference>
<evidence type="ECO:0000313" key="4">
    <source>
        <dbReference type="Proteomes" id="UP000078543"/>
    </source>
</evidence>
<dbReference type="PROSITE" id="PS51123">
    <property type="entry name" value="OMPA_2"/>
    <property type="match status" value="1"/>
</dbReference>
<proteinExistence type="predicted"/>
<gene>
    <name evidence="3" type="ORF">A6A05_12720</name>
</gene>
<name>A0A178MMW2_9PROT</name>
<keyword evidence="4" id="KW-1185">Reference proteome</keyword>
<dbReference type="PANTHER" id="PTHR30329">
    <property type="entry name" value="STATOR ELEMENT OF FLAGELLAR MOTOR COMPLEX"/>
    <property type="match status" value="1"/>
</dbReference>
<evidence type="ECO:0000313" key="3">
    <source>
        <dbReference type="EMBL" id="OAN49883.1"/>
    </source>
</evidence>
<dbReference type="PANTHER" id="PTHR30329:SF21">
    <property type="entry name" value="LIPOPROTEIN YIAD-RELATED"/>
    <property type="match status" value="1"/>
</dbReference>
<sequence>MLVATLGGCILAQAAFAEDLPCTTGERRGGLDFSSPCIWHSPIPAHDAAVGFEPKSAELSIEAKAILDRQAAILVGLSNERVKLVGYADTVEAQGPAEQEQLGQRRAAAVRDYLVSRGVGPGRISAVGSDHPFLIPRQATPENLARMRVVFTRAGDL</sequence>
<keyword evidence="1" id="KW-0472">Membrane</keyword>
<protein>
    <recommendedName>
        <fullName evidence="2">OmpA-like domain-containing protein</fullName>
    </recommendedName>
</protein>
<dbReference type="EMBL" id="LWQU01000142">
    <property type="protein sequence ID" value="OAN49883.1"/>
    <property type="molecule type" value="Genomic_DNA"/>
</dbReference>
<dbReference type="CDD" id="cd07185">
    <property type="entry name" value="OmpA_C-like"/>
    <property type="match status" value="1"/>
</dbReference>
<reference evidence="3 4" key="1">
    <citation type="submission" date="2016-04" db="EMBL/GenBank/DDBJ databases">
        <title>Draft genome sequence of freshwater magnetotactic bacteria Magnetospirillum marisnigri SP-1 and Magnetospirillum moscoviense BB-1.</title>
        <authorList>
            <person name="Koziaeva V."/>
            <person name="Dziuba M.V."/>
            <person name="Ivanov T.M."/>
            <person name="Kuznetsov B."/>
            <person name="Grouzdev D.S."/>
        </authorList>
    </citation>
    <scope>NUCLEOTIDE SEQUENCE [LARGE SCALE GENOMIC DNA]</scope>
    <source>
        <strain evidence="3 4">BB-1</strain>
    </source>
</reference>
<dbReference type="Proteomes" id="UP000078543">
    <property type="component" value="Unassembled WGS sequence"/>
</dbReference>
<accession>A0A178MMW2</accession>
<dbReference type="GO" id="GO:0016020">
    <property type="term" value="C:membrane"/>
    <property type="evidence" value="ECO:0007669"/>
    <property type="project" value="UniProtKB-UniRule"/>
</dbReference>
<evidence type="ECO:0000256" key="1">
    <source>
        <dbReference type="PROSITE-ProRule" id="PRU00473"/>
    </source>
</evidence>
<dbReference type="InterPro" id="IPR036737">
    <property type="entry name" value="OmpA-like_sf"/>
</dbReference>
<dbReference type="Gene3D" id="3.30.1330.60">
    <property type="entry name" value="OmpA-like domain"/>
    <property type="match status" value="1"/>
</dbReference>
<dbReference type="AlphaFoldDB" id="A0A178MMW2"/>
<comment type="caution">
    <text evidence="3">The sequence shown here is derived from an EMBL/GenBank/DDBJ whole genome shotgun (WGS) entry which is preliminary data.</text>
</comment>
<dbReference type="STRING" id="1437059.A6A05_12720"/>
<evidence type="ECO:0000259" key="2">
    <source>
        <dbReference type="PROSITE" id="PS51123"/>
    </source>
</evidence>
<dbReference type="InterPro" id="IPR050330">
    <property type="entry name" value="Bact_OuterMem_StrucFunc"/>
</dbReference>
<feature type="domain" description="OmpA-like" evidence="2">
    <location>
        <begin position="39"/>
        <end position="157"/>
    </location>
</feature>